<reference evidence="1 2" key="1">
    <citation type="submission" date="2022-11" db="EMBL/GenBank/DDBJ databases">
        <title>Deinococcus ZS9-10, Low Temperature and Draught-tolerating, UV-resistant Bacteria from Continental Antarctica.</title>
        <authorList>
            <person name="Cheng L."/>
        </authorList>
    </citation>
    <scope>NUCLEOTIDE SEQUENCE [LARGE SCALE GENOMIC DNA]</scope>
    <source>
        <strain evidence="1 2">ZS9-10</strain>
    </source>
</reference>
<accession>A0ABU4DW07</accession>
<dbReference type="EMBL" id="JAPMIV010000086">
    <property type="protein sequence ID" value="MDV6376628.1"/>
    <property type="molecule type" value="Genomic_DNA"/>
</dbReference>
<protein>
    <submittedName>
        <fullName evidence="1">Uncharacterized protein</fullName>
    </submittedName>
</protein>
<comment type="caution">
    <text evidence="1">The sequence shown here is derived from an EMBL/GenBank/DDBJ whole genome shotgun (WGS) entry which is preliminary data.</text>
</comment>
<organism evidence="1 2">
    <name type="scientific">Deinococcus arenicola</name>
    <dbReference type="NCBI Taxonomy" id="2994950"/>
    <lineage>
        <taxon>Bacteria</taxon>
        <taxon>Thermotogati</taxon>
        <taxon>Deinococcota</taxon>
        <taxon>Deinococci</taxon>
        <taxon>Deinococcales</taxon>
        <taxon>Deinococcaceae</taxon>
        <taxon>Deinococcus</taxon>
    </lineage>
</organism>
<name>A0ABU4DW07_9DEIO</name>
<keyword evidence="2" id="KW-1185">Reference proteome</keyword>
<dbReference type="Proteomes" id="UP001276150">
    <property type="component" value="Unassembled WGS sequence"/>
</dbReference>
<evidence type="ECO:0000313" key="2">
    <source>
        <dbReference type="Proteomes" id="UP001276150"/>
    </source>
</evidence>
<gene>
    <name evidence="1" type="ORF">ORD21_18730</name>
</gene>
<dbReference type="RefSeq" id="WP_317641981.1">
    <property type="nucleotide sequence ID" value="NZ_JAPMIV010000086.1"/>
</dbReference>
<evidence type="ECO:0000313" key="1">
    <source>
        <dbReference type="EMBL" id="MDV6376628.1"/>
    </source>
</evidence>
<sequence>MTSYDVWHVQTYFWDGSGFETHRVHTAAALPWPDVESAGAVVQHWRSMWPDELQNRPPRVGVRPVGAGGECLTVALANGAVHLPRISDLFDDLLDIADMGPHLPAPEL</sequence>
<proteinExistence type="predicted"/>